<reference evidence="2" key="1">
    <citation type="submission" date="2023-06" db="EMBL/GenBank/DDBJ databases">
        <title>Genome-scale phylogeny and comparative genomics of the fungal order Sordariales.</title>
        <authorList>
            <consortium name="Lawrence Berkeley National Laboratory"/>
            <person name="Hensen N."/>
            <person name="Bonometti L."/>
            <person name="Westerberg I."/>
            <person name="Brannstrom I.O."/>
            <person name="Guillou S."/>
            <person name="Cros-Aarteil S."/>
            <person name="Calhoun S."/>
            <person name="Haridas S."/>
            <person name="Kuo A."/>
            <person name="Mondo S."/>
            <person name="Pangilinan J."/>
            <person name="Riley R."/>
            <person name="Labutti K."/>
            <person name="Andreopoulos B."/>
            <person name="Lipzen A."/>
            <person name="Chen C."/>
            <person name="Yanf M."/>
            <person name="Daum C."/>
            <person name="Ng V."/>
            <person name="Clum A."/>
            <person name="Steindorff A."/>
            <person name="Ohm R."/>
            <person name="Martin F."/>
            <person name="Silar P."/>
            <person name="Natvig D."/>
            <person name="Lalanne C."/>
            <person name="Gautier V."/>
            <person name="Ament-Velasquez S.L."/>
            <person name="Kruys A."/>
            <person name="Hutchinson M.I."/>
            <person name="Powell A.J."/>
            <person name="Barry K."/>
            <person name="Miller A.N."/>
            <person name="Grigoriev I.V."/>
            <person name="Debuchy R."/>
            <person name="Gladieux P."/>
            <person name="Thoren M.H."/>
            <person name="Johannesson H."/>
        </authorList>
    </citation>
    <scope>NUCLEOTIDE SEQUENCE</scope>
    <source>
        <strain evidence="2">SMH2532-1</strain>
    </source>
</reference>
<feature type="compositionally biased region" description="Basic and acidic residues" evidence="1">
    <location>
        <begin position="133"/>
        <end position="145"/>
    </location>
</feature>
<feature type="region of interest" description="Disordered" evidence="1">
    <location>
        <begin position="239"/>
        <end position="331"/>
    </location>
</feature>
<dbReference type="AlphaFoldDB" id="A0AA39XTW2"/>
<keyword evidence="3" id="KW-1185">Reference proteome</keyword>
<protein>
    <submittedName>
        <fullName evidence="2">Uncharacterized protein</fullName>
    </submittedName>
</protein>
<dbReference type="EMBL" id="JAULSV010000007">
    <property type="protein sequence ID" value="KAK0639015.1"/>
    <property type="molecule type" value="Genomic_DNA"/>
</dbReference>
<evidence type="ECO:0000313" key="2">
    <source>
        <dbReference type="EMBL" id="KAK0639015.1"/>
    </source>
</evidence>
<feature type="compositionally biased region" description="Low complexity" evidence="1">
    <location>
        <begin position="195"/>
        <end position="204"/>
    </location>
</feature>
<evidence type="ECO:0000256" key="1">
    <source>
        <dbReference type="SAM" id="MobiDB-lite"/>
    </source>
</evidence>
<accession>A0AA39XTW2</accession>
<feature type="compositionally biased region" description="Basic residues" evidence="1">
    <location>
        <begin position="239"/>
        <end position="250"/>
    </location>
</feature>
<feature type="compositionally biased region" description="Polar residues" evidence="1">
    <location>
        <begin position="531"/>
        <end position="542"/>
    </location>
</feature>
<dbReference type="Proteomes" id="UP001174936">
    <property type="component" value="Unassembled WGS sequence"/>
</dbReference>
<feature type="region of interest" description="Disordered" evidence="1">
    <location>
        <begin position="497"/>
        <end position="542"/>
    </location>
</feature>
<feature type="region of interest" description="Disordered" evidence="1">
    <location>
        <begin position="127"/>
        <end position="158"/>
    </location>
</feature>
<organism evidence="2 3">
    <name type="scientific">Cercophora newfieldiana</name>
    <dbReference type="NCBI Taxonomy" id="92897"/>
    <lineage>
        <taxon>Eukaryota</taxon>
        <taxon>Fungi</taxon>
        <taxon>Dikarya</taxon>
        <taxon>Ascomycota</taxon>
        <taxon>Pezizomycotina</taxon>
        <taxon>Sordariomycetes</taxon>
        <taxon>Sordariomycetidae</taxon>
        <taxon>Sordariales</taxon>
        <taxon>Lasiosphaeriaceae</taxon>
        <taxon>Cercophora</taxon>
    </lineage>
</organism>
<feature type="compositionally biased region" description="Polar residues" evidence="1">
    <location>
        <begin position="255"/>
        <end position="264"/>
    </location>
</feature>
<feature type="compositionally biased region" description="Basic and acidic residues" evidence="1">
    <location>
        <begin position="497"/>
        <end position="507"/>
    </location>
</feature>
<feature type="compositionally biased region" description="Polar residues" evidence="1">
    <location>
        <begin position="272"/>
        <end position="288"/>
    </location>
</feature>
<feature type="compositionally biased region" description="Basic residues" evidence="1">
    <location>
        <begin position="205"/>
        <end position="215"/>
    </location>
</feature>
<name>A0AA39XTW2_9PEZI</name>
<feature type="region of interest" description="Disordered" evidence="1">
    <location>
        <begin position="193"/>
        <end position="215"/>
    </location>
</feature>
<evidence type="ECO:0000313" key="3">
    <source>
        <dbReference type="Proteomes" id="UP001174936"/>
    </source>
</evidence>
<comment type="caution">
    <text evidence="2">The sequence shown here is derived from an EMBL/GenBank/DDBJ whole genome shotgun (WGS) entry which is preliminary data.</text>
</comment>
<feature type="compositionally biased region" description="Acidic residues" evidence="1">
    <location>
        <begin position="292"/>
        <end position="303"/>
    </location>
</feature>
<sequence length="542" mass="59665">MEAAPKKQADDAANIRTALDKQTEKTAQLDETLTSVTTGDTRSLHKEGVLSAVYQLSQYRHQTFRPGWVDYILRGSTDDDIYTRYTQGPLKEFEVPLDTITPAKRRQLGVELGHDGKYKYIMGDGPQGAIAASDEKKPDEPDAKKRNSSSEPRMMTWSQASQTLATSILQHCHFASLVTSLSLYPKLSPSNRKQAAAMAPTPKAKSAKTRAKSRAAKIRMLASIRSQVRQFAERTWRRAARKRAARKRTRAAISSDANQPAPSNENEEKSDTSMSNAPTPAETASSTGTADDSVESSSTDESDTPMSSPPEPAQTVTSTSGVRLRGLPTSKDDFTAKKQEYKECCEGAFRLFSISLEDVAKVEPFKQYLELRKEYAGWVPSKPGATQPLPFPPAVKRYFKEHNVIFAAPEVKTKLRRATTEEEALALVPEWKQSTIHALVRGPVTNLTRISGWADEIGAYGRELVDWAEGIKSDVHMVLLKMPEDVKRDVDLYIEAEERAGEGDKNMPESGEEDDKGGVDMLGGTSDKTGEGSSSGEIAQEQ</sequence>
<proteinExistence type="predicted"/>
<gene>
    <name evidence="2" type="ORF">B0T16DRAFT_394819</name>
</gene>